<evidence type="ECO:0000256" key="2">
    <source>
        <dbReference type="ARBA" id="ARBA00022527"/>
    </source>
</evidence>
<sequence>MTSPPPTPPASTPEDESHHRFHQPMTPTECIEDYRPGAYHPVHFGGVLNDRYQILQKLGYGSFSTVWLAKDQKSGANSYVAVKILTSNSSITQSESNIHKILSESQLKHSGKENFMTVLDSFDHPGPNGKYRCLVFDVMGPSAAHLVEEIPDKSIETDDGRRYPTSMARSVLRQVLLGIDFLYQNCVAHGDIQLGNMLFSVKSLSSVDEAQLSQVDSKMPSRNPRYSDTNDQCSTPVAATMEIRRYDR</sequence>
<dbReference type="Gene3D" id="1.10.510.10">
    <property type="entry name" value="Transferase(Phosphotransferase) domain 1"/>
    <property type="match status" value="1"/>
</dbReference>
<dbReference type="Gene3D" id="3.30.200.20">
    <property type="entry name" value="Phosphorylase Kinase, domain 1"/>
    <property type="match status" value="1"/>
</dbReference>
<comment type="catalytic activity">
    <reaction evidence="8">
        <text>L-seryl-[protein] + ATP = O-phospho-L-seryl-[protein] + ADP + H(+)</text>
        <dbReference type="Rhea" id="RHEA:17989"/>
        <dbReference type="Rhea" id="RHEA-COMP:9863"/>
        <dbReference type="Rhea" id="RHEA-COMP:11604"/>
        <dbReference type="ChEBI" id="CHEBI:15378"/>
        <dbReference type="ChEBI" id="CHEBI:29999"/>
        <dbReference type="ChEBI" id="CHEBI:30616"/>
        <dbReference type="ChEBI" id="CHEBI:83421"/>
        <dbReference type="ChEBI" id="CHEBI:456216"/>
        <dbReference type="EC" id="2.7.11.1"/>
    </reaction>
</comment>
<comment type="catalytic activity">
    <reaction evidence="7">
        <text>L-threonyl-[protein] + ATP = O-phospho-L-threonyl-[protein] + ADP + H(+)</text>
        <dbReference type="Rhea" id="RHEA:46608"/>
        <dbReference type="Rhea" id="RHEA-COMP:11060"/>
        <dbReference type="Rhea" id="RHEA-COMP:11605"/>
        <dbReference type="ChEBI" id="CHEBI:15378"/>
        <dbReference type="ChEBI" id="CHEBI:30013"/>
        <dbReference type="ChEBI" id="CHEBI:30616"/>
        <dbReference type="ChEBI" id="CHEBI:61977"/>
        <dbReference type="ChEBI" id="CHEBI:456216"/>
        <dbReference type="EC" id="2.7.11.1"/>
    </reaction>
</comment>
<dbReference type="PANTHER" id="PTHR47634:SF9">
    <property type="entry name" value="PROTEIN KINASE DOMAIN-CONTAINING PROTEIN-RELATED"/>
    <property type="match status" value="1"/>
</dbReference>
<comment type="caution">
    <text evidence="12">The sequence shown here is derived from an EMBL/GenBank/DDBJ whole genome shotgun (WGS) entry which is preliminary data.</text>
</comment>
<dbReference type="EMBL" id="JASNWA010000008">
    <property type="protein sequence ID" value="KAK3171591.1"/>
    <property type="molecule type" value="Genomic_DNA"/>
</dbReference>
<keyword evidence="6 9" id="KW-0067">ATP-binding</keyword>
<organism evidence="12 13">
    <name type="scientific">Lepraria neglecta</name>
    <dbReference type="NCBI Taxonomy" id="209136"/>
    <lineage>
        <taxon>Eukaryota</taxon>
        <taxon>Fungi</taxon>
        <taxon>Dikarya</taxon>
        <taxon>Ascomycota</taxon>
        <taxon>Pezizomycotina</taxon>
        <taxon>Lecanoromycetes</taxon>
        <taxon>OSLEUM clade</taxon>
        <taxon>Lecanoromycetidae</taxon>
        <taxon>Lecanorales</taxon>
        <taxon>Lecanorineae</taxon>
        <taxon>Stereocaulaceae</taxon>
        <taxon>Lepraria</taxon>
    </lineage>
</organism>
<evidence type="ECO:0000256" key="5">
    <source>
        <dbReference type="ARBA" id="ARBA00022777"/>
    </source>
</evidence>
<evidence type="ECO:0000313" key="12">
    <source>
        <dbReference type="EMBL" id="KAK3171591.1"/>
    </source>
</evidence>
<dbReference type="InterPro" id="IPR017441">
    <property type="entry name" value="Protein_kinase_ATP_BS"/>
</dbReference>
<dbReference type="AlphaFoldDB" id="A0AAD9Z621"/>
<dbReference type="InterPro" id="IPR051334">
    <property type="entry name" value="SRPK"/>
</dbReference>
<dbReference type="GO" id="GO:0004674">
    <property type="term" value="F:protein serine/threonine kinase activity"/>
    <property type="evidence" value="ECO:0007669"/>
    <property type="project" value="UniProtKB-KW"/>
</dbReference>
<keyword evidence="2" id="KW-0723">Serine/threonine-protein kinase</keyword>
<reference evidence="12" key="1">
    <citation type="submission" date="2022-11" db="EMBL/GenBank/DDBJ databases">
        <title>Chromosomal genome sequence assembly and mating type (MAT) locus characterization of the leprose asexual lichenized fungus Lepraria neglecta (Nyl.) Erichsen.</title>
        <authorList>
            <person name="Allen J.L."/>
            <person name="Pfeffer B."/>
        </authorList>
    </citation>
    <scope>NUCLEOTIDE SEQUENCE</scope>
    <source>
        <strain evidence="12">Allen 5258</strain>
    </source>
</reference>
<proteinExistence type="predicted"/>
<dbReference type="GO" id="GO:0005634">
    <property type="term" value="C:nucleus"/>
    <property type="evidence" value="ECO:0007669"/>
    <property type="project" value="TreeGrafter"/>
</dbReference>
<keyword evidence="4 9" id="KW-0547">Nucleotide-binding</keyword>
<evidence type="ECO:0000256" key="7">
    <source>
        <dbReference type="ARBA" id="ARBA00047899"/>
    </source>
</evidence>
<evidence type="ECO:0000256" key="1">
    <source>
        <dbReference type="ARBA" id="ARBA00012513"/>
    </source>
</evidence>
<dbReference type="EC" id="2.7.11.1" evidence="1"/>
<dbReference type="InterPro" id="IPR011009">
    <property type="entry name" value="Kinase-like_dom_sf"/>
</dbReference>
<evidence type="ECO:0000313" key="13">
    <source>
        <dbReference type="Proteomes" id="UP001276659"/>
    </source>
</evidence>
<feature type="binding site" evidence="9">
    <location>
        <position position="83"/>
    </location>
    <ligand>
        <name>ATP</name>
        <dbReference type="ChEBI" id="CHEBI:30616"/>
    </ligand>
</feature>
<feature type="domain" description="Protein kinase" evidence="11">
    <location>
        <begin position="52"/>
        <end position="248"/>
    </location>
</feature>
<keyword evidence="3" id="KW-0808">Transferase</keyword>
<feature type="compositionally biased region" description="Pro residues" evidence="10">
    <location>
        <begin position="1"/>
        <end position="11"/>
    </location>
</feature>
<evidence type="ECO:0000256" key="4">
    <source>
        <dbReference type="ARBA" id="ARBA00022741"/>
    </source>
</evidence>
<dbReference type="PROSITE" id="PS50011">
    <property type="entry name" value="PROTEIN_KINASE_DOM"/>
    <property type="match status" value="1"/>
</dbReference>
<keyword evidence="13" id="KW-1185">Reference proteome</keyword>
<protein>
    <recommendedName>
        <fullName evidence="1">non-specific serine/threonine protein kinase</fullName>
        <ecNumber evidence="1">2.7.11.1</ecNumber>
    </recommendedName>
</protein>
<dbReference type="GO" id="GO:0005737">
    <property type="term" value="C:cytoplasm"/>
    <property type="evidence" value="ECO:0007669"/>
    <property type="project" value="TreeGrafter"/>
</dbReference>
<evidence type="ECO:0000256" key="9">
    <source>
        <dbReference type="PROSITE-ProRule" id="PRU10141"/>
    </source>
</evidence>
<dbReference type="GO" id="GO:0005524">
    <property type="term" value="F:ATP binding"/>
    <property type="evidence" value="ECO:0007669"/>
    <property type="project" value="UniProtKB-UniRule"/>
</dbReference>
<keyword evidence="5" id="KW-0418">Kinase</keyword>
<evidence type="ECO:0000256" key="3">
    <source>
        <dbReference type="ARBA" id="ARBA00022679"/>
    </source>
</evidence>
<evidence type="ECO:0000256" key="8">
    <source>
        <dbReference type="ARBA" id="ARBA00048679"/>
    </source>
</evidence>
<dbReference type="SMART" id="SM00220">
    <property type="entry name" value="S_TKc"/>
    <property type="match status" value="1"/>
</dbReference>
<feature type="region of interest" description="Disordered" evidence="10">
    <location>
        <begin position="1"/>
        <end position="24"/>
    </location>
</feature>
<dbReference type="GO" id="GO:0000245">
    <property type="term" value="P:spliceosomal complex assembly"/>
    <property type="evidence" value="ECO:0007669"/>
    <property type="project" value="TreeGrafter"/>
</dbReference>
<feature type="region of interest" description="Disordered" evidence="10">
    <location>
        <begin position="214"/>
        <end position="233"/>
    </location>
</feature>
<evidence type="ECO:0000259" key="11">
    <source>
        <dbReference type="PROSITE" id="PS50011"/>
    </source>
</evidence>
<evidence type="ECO:0000256" key="10">
    <source>
        <dbReference type="SAM" id="MobiDB-lite"/>
    </source>
</evidence>
<accession>A0AAD9Z621</accession>
<feature type="compositionally biased region" description="Polar residues" evidence="10">
    <location>
        <begin position="224"/>
        <end position="233"/>
    </location>
</feature>
<dbReference type="SUPFAM" id="SSF56112">
    <property type="entry name" value="Protein kinase-like (PK-like)"/>
    <property type="match status" value="1"/>
</dbReference>
<dbReference type="PANTHER" id="PTHR47634">
    <property type="entry name" value="PROTEIN KINASE DOMAIN-CONTAINING PROTEIN-RELATED"/>
    <property type="match status" value="1"/>
</dbReference>
<dbReference type="Pfam" id="PF00069">
    <property type="entry name" value="Pkinase"/>
    <property type="match status" value="1"/>
</dbReference>
<dbReference type="GO" id="GO:0050684">
    <property type="term" value="P:regulation of mRNA processing"/>
    <property type="evidence" value="ECO:0007669"/>
    <property type="project" value="TreeGrafter"/>
</dbReference>
<evidence type="ECO:0000256" key="6">
    <source>
        <dbReference type="ARBA" id="ARBA00022840"/>
    </source>
</evidence>
<dbReference type="Proteomes" id="UP001276659">
    <property type="component" value="Unassembled WGS sequence"/>
</dbReference>
<dbReference type="InterPro" id="IPR000719">
    <property type="entry name" value="Prot_kinase_dom"/>
</dbReference>
<gene>
    <name evidence="12" type="ORF">OEA41_003675</name>
</gene>
<dbReference type="PROSITE" id="PS00107">
    <property type="entry name" value="PROTEIN_KINASE_ATP"/>
    <property type="match status" value="1"/>
</dbReference>
<name>A0AAD9Z621_9LECA</name>